<accession>A0A538TDR7</accession>
<dbReference type="AlphaFoldDB" id="A0A538TDR7"/>
<feature type="compositionally biased region" description="Low complexity" evidence="1">
    <location>
        <begin position="102"/>
        <end position="118"/>
    </location>
</feature>
<feature type="region of interest" description="Disordered" evidence="1">
    <location>
        <begin position="1"/>
        <end position="29"/>
    </location>
</feature>
<evidence type="ECO:0000313" key="3">
    <source>
        <dbReference type="Proteomes" id="UP000316609"/>
    </source>
</evidence>
<reference evidence="2 3" key="1">
    <citation type="journal article" date="2019" name="Nat. Microbiol.">
        <title>Mediterranean grassland soil C-N compound turnover is dependent on rainfall and depth, and is mediated by genomically divergent microorganisms.</title>
        <authorList>
            <person name="Diamond S."/>
            <person name="Andeer P.F."/>
            <person name="Li Z."/>
            <person name="Crits-Christoph A."/>
            <person name="Burstein D."/>
            <person name="Anantharaman K."/>
            <person name="Lane K.R."/>
            <person name="Thomas B.C."/>
            <person name="Pan C."/>
            <person name="Northen T.R."/>
            <person name="Banfield J.F."/>
        </authorList>
    </citation>
    <scope>NUCLEOTIDE SEQUENCE [LARGE SCALE GENOMIC DNA]</scope>
    <source>
        <strain evidence="2">WS_8</strain>
    </source>
</reference>
<evidence type="ECO:0008006" key="4">
    <source>
        <dbReference type="Google" id="ProtNLM"/>
    </source>
</evidence>
<feature type="region of interest" description="Disordered" evidence="1">
    <location>
        <begin position="41"/>
        <end position="73"/>
    </location>
</feature>
<comment type="caution">
    <text evidence="2">The sequence shown here is derived from an EMBL/GenBank/DDBJ whole genome shotgun (WGS) entry which is preliminary data.</text>
</comment>
<feature type="compositionally biased region" description="Polar residues" evidence="1">
    <location>
        <begin position="1"/>
        <end position="10"/>
    </location>
</feature>
<protein>
    <recommendedName>
        <fullName evidence="4">Type II secretion system protein GspC N-terminal domain-containing protein</fullName>
    </recommendedName>
</protein>
<feature type="compositionally biased region" description="Low complexity" evidence="1">
    <location>
        <begin position="11"/>
        <end position="25"/>
    </location>
</feature>
<evidence type="ECO:0000313" key="2">
    <source>
        <dbReference type="EMBL" id="TMQ61704.1"/>
    </source>
</evidence>
<feature type="compositionally biased region" description="Pro residues" evidence="1">
    <location>
        <begin position="53"/>
        <end position="65"/>
    </location>
</feature>
<organism evidence="2 3">
    <name type="scientific">Eiseniibacteriota bacterium</name>
    <dbReference type="NCBI Taxonomy" id="2212470"/>
    <lineage>
        <taxon>Bacteria</taxon>
        <taxon>Candidatus Eiseniibacteriota</taxon>
    </lineage>
</organism>
<proteinExistence type="predicted"/>
<dbReference type="Proteomes" id="UP000316609">
    <property type="component" value="Unassembled WGS sequence"/>
</dbReference>
<name>A0A538TDR7_UNCEI</name>
<sequence length="270" mass="27222">MATTPATKSSAQAKAPAGQAAVAKATPLFKPVRPVVKPATAVAIPSGAKPVPGAKPPVGAKPPAPLATARSIKSSGPAVKNLAPATLAPLAAGKGPAQSSVAAASSKPAASLAKSSGAKSKRSSKAKPGGKDLDAEDKPLAGVAARPMALQVPAPLDEHVSYQYNALGRRDPFQSLVEGEYVGADVGGNAPPDVGGIKVVGIVWGDTDRFALVEDVLGNSHVLRQGDKVMNGYVEALKRDAMIVNITADGQSQSVSIPLTRKGEKSNANR</sequence>
<evidence type="ECO:0000256" key="1">
    <source>
        <dbReference type="SAM" id="MobiDB-lite"/>
    </source>
</evidence>
<feature type="region of interest" description="Disordered" evidence="1">
    <location>
        <begin position="102"/>
        <end position="136"/>
    </location>
</feature>
<gene>
    <name evidence="2" type="ORF">E6K78_12495</name>
</gene>
<dbReference type="EMBL" id="VBOY01000162">
    <property type="protein sequence ID" value="TMQ61704.1"/>
    <property type="molecule type" value="Genomic_DNA"/>
</dbReference>